<accession>A0A0C9Z3D7</accession>
<evidence type="ECO:0000313" key="2">
    <source>
        <dbReference type="EMBL" id="KIK23576.1"/>
    </source>
</evidence>
<gene>
    <name evidence="2" type="ORF">PISMIDRAFT_448669</name>
</gene>
<reference evidence="2 3" key="1">
    <citation type="submission" date="2014-04" db="EMBL/GenBank/DDBJ databases">
        <authorList>
            <consortium name="DOE Joint Genome Institute"/>
            <person name="Kuo A."/>
            <person name="Kohler A."/>
            <person name="Costa M.D."/>
            <person name="Nagy L.G."/>
            <person name="Floudas D."/>
            <person name="Copeland A."/>
            <person name="Barry K.W."/>
            <person name="Cichocki N."/>
            <person name="Veneault-Fourrey C."/>
            <person name="LaButti K."/>
            <person name="Lindquist E.A."/>
            <person name="Lipzen A."/>
            <person name="Lundell T."/>
            <person name="Morin E."/>
            <person name="Murat C."/>
            <person name="Sun H."/>
            <person name="Tunlid A."/>
            <person name="Henrissat B."/>
            <person name="Grigoriev I.V."/>
            <person name="Hibbett D.S."/>
            <person name="Martin F."/>
            <person name="Nordberg H.P."/>
            <person name="Cantor M.N."/>
            <person name="Hua S.X."/>
        </authorList>
    </citation>
    <scope>NUCLEOTIDE SEQUENCE [LARGE SCALE GENOMIC DNA]</scope>
    <source>
        <strain evidence="2 3">441</strain>
    </source>
</reference>
<keyword evidence="3" id="KW-1185">Reference proteome</keyword>
<dbReference type="HOGENOM" id="CLU_2622945_0_0_1"/>
<proteinExistence type="predicted"/>
<feature type="region of interest" description="Disordered" evidence="1">
    <location>
        <begin position="1"/>
        <end position="27"/>
    </location>
</feature>
<protein>
    <submittedName>
        <fullName evidence="2">Uncharacterized protein</fullName>
    </submittedName>
</protein>
<dbReference type="AlphaFoldDB" id="A0A0C9Z3D7"/>
<organism evidence="2 3">
    <name type="scientific">Pisolithus microcarpus 441</name>
    <dbReference type="NCBI Taxonomy" id="765257"/>
    <lineage>
        <taxon>Eukaryota</taxon>
        <taxon>Fungi</taxon>
        <taxon>Dikarya</taxon>
        <taxon>Basidiomycota</taxon>
        <taxon>Agaricomycotina</taxon>
        <taxon>Agaricomycetes</taxon>
        <taxon>Agaricomycetidae</taxon>
        <taxon>Boletales</taxon>
        <taxon>Sclerodermatineae</taxon>
        <taxon>Pisolithaceae</taxon>
        <taxon>Pisolithus</taxon>
    </lineage>
</organism>
<dbReference type="Proteomes" id="UP000054018">
    <property type="component" value="Unassembled WGS sequence"/>
</dbReference>
<dbReference type="EMBL" id="KN833724">
    <property type="protein sequence ID" value="KIK23576.1"/>
    <property type="molecule type" value="Genomic_DNA"/>
</dbReference>
<name>A0A0C9Z3D7_9AGAM</name>
<evidence type="ECO:0000313" key="3">
    <source>
        <dbReference type="Proteomes" id="UP000054018"/>
    </source>
</evidence>
<sequence>MQHPPVDNSKPHLIGKGKPNTGKNHSARCINKTWTHNNVVAHCPLKTPNTPSDLYCPLANKSSGACAQHTTLVFLGLQ</sequence>
<reference evidence="3" key="2">
    <citation type="submission" date="2015-01" db="EMBL/GenBank/DDBJ databases">
        <title>Evolutionary Origins and Diversification of the Mycorrhizal Mutualists.</title>
        <authorList>
            <consortium name="DOE Joint Genome Institute"/>
            <consortium name="Mycorrhizal Genomics Consortium"/>
            <person name="Kohler A."/>
            <person name="Kuo A."/>
            <person name="Nagy L.G."/>
            <person name="Floudas D."/>
            <person name="Copeland A."/>
            <person name="Barry K.W."/>
            <person name="Cichocki N."/>
            <person name="Veneault-Fourrey C."/>
            <person name="LaButti K."/>
            <person name="Lindquist E.A."/>
            <person name="Lipzen A."/>
            <person name="Lundell T."/>
            <person name="Morin E."/>
            <person name="Murat C."/>
            <person name="Riley R."/>
            <person name="Ohm R."/>
            <person name="Sun H."/>
            <person name="Tunlid A."/>
            <person name="Henrissat B."/>
            <person name="Grigoriev I.V."/>
            <person name="Hibbett D.S."/>
            <person name="Martin F."/>
        </authorList>
    </citation>
    <scope>NUCLEOTIDE SEQUENCE [LARGE SCALE GENOMIC DNA]</scope>
    <source>
        <strain evidence="3">441</strain>
    </source>
</reference>
<evidence type="ECO:0000256" key="1">
    <source>
        <dbReference type="SAM" id="MobiDB-lite"/>
    </source>
</evidence>